<gene>
    <name evidence="3" type="ORF">ACA1_171970</name>
</gene>
<proteinExistence type="inferred from homology"/>
<dbReference type="Gene3D" id="3.90.1200.10">
    <property type="match status" value="1"/>
</dbReference>
<evidence type="ECO:0000259" key="2">
    <source>
        <dbReference type="Pfam" id="PF01636"/>
    </source>
</evidence>
<dbReference type="OrthoDB" id="9976641at2759"/>
<evidence type="ECO:0000256" key="1">
    <source>
        <dbReference type="ARBA" id="ARBA00038240"/>
    </source>
</evidence>
<dbReference type="EMBL" id="KB007811">
    <property type="protein sequence ID" value="ELR24613.1"/>
    <property type="molecule type" value="Genomic_DNA"/>
</dbReference>
<dbReference type="VEuPathDB" id="AmoebaDB:ACA1_171970"/>
<dbReference type="PANTHER" id="PTHR21064:SF6">
    <property type="entry name" value="AMINOGLYCOSIDE PHOSPHOTRANSFERASE DOMAIN-CONTAINING PROTEIN"/>
    <property type="match status" value="1"/>
</dbReference>
<organism evidence="3 4">
    <name type="scientific">Acanthamoeba castellanii (strain ATCC 30010 / Neff)</name>
    <dbReference type="NCBI Taxonomy" id="1257118"/>
    <lineage>
        <taxon>Eukaryota</taxon>
        <taxon>Amoebozoa</taxon>
        <taxon>Discosea</taxon>
        <taxon>Longamoebia</taxon>
        <taxon>Centramoebida</taxon>
        <taxon>Acanthamoebidae</taxon>
        <taxon>Acanthamoeba</taxon>
    </lineage>
</organism>
<dbReference type="KEGG" id="acan:ACA1_171970"/>
<dbReference type="OMA" id="DMAPFIT"/>
<accession>L8HIW1</accession>
<dbReference type="Pfam" id="PF01636">
    <property type="entry name" value="APH"/>
    <property type="match status" value="1"/>
</dbReference>
<dbReference type="InterPro" id="IPR002575">
    <property type="entry name" value="Aminoglycoside_PTrfase"/>
</dbReference>
<comment type="similarity">
    <text evidence="1">Belongs to the pseudomonas-type ThrB family.</text>
</comment>
<dbReference type="GO" id="GO:0019202">
    <property type="term" value="F:amino acid kinase activity"/>
    <property type="evidence" value="ECO:0007669"/>
    <property type="project" value="TreeGrafter"/>
</dbReference>
<dbReference type="SUPFAM" id="SSF56112">
    <property type="entry name" value="Protein kinase-like (PK-like)"/>
    <property type="match status" value="1"/>
</dbReference>
<dbReference type="RefSeq" id="XP_004356513.1">
    <property type="nucleotide sequence ID" value="XM_004356460.1"/>
</dbReference>
<dbReference type="InterPro" id="IPR011009">
    <property type="entry name" value="Kinase-like_dom_sf"/>
</dbReference>
<dbReference type="PANTHER" id="PTHR21064">
    <property type="entry name" value="AMINOGLYCOSIDE PHOSPHOTRANSFERASE DOMAIN-CONTAINING PROTEIN-RELATED"/>
    <property type="match status" value="1"/>
</dbReference>
<evidence type="ECO:0000313" key="4">
    <source>
        <dbReference type="Proteomes" id="UP000011083"/>
    </source>
</evidence>
<dbReference type="InterPro" id="IPR050249">
    <property type="entry name" value="Pseudomonas-type_ThrB"/>
</dbReference>
<sequence length="330" mass="35569">MDTLVASTDSASRKRRLFESYPVDDAVVAATLSAGWPGAKLGARLKSSQNVTYSGELANGQARALVKVIVRATATPGCLPRVTDELAFLRYVAAAGVRACGPIEPGLCVSGDDGAGDTVVVVTRFAEGAPVNFVAWIWATDAALVAEQGRWLGQLHAASKRFARDHADVAARIQMWDQVHDSILAGAQNKPPIEETAADGFGVIHGDVNPSNFYVDDQGRLDVFDFDQTQRAWFLYDLAQPIWAVRMASRGGVPGLTGDNAPRLDEAAFTAALCRGYGEPVDREALEACVLLRREMYERFCRRAKAEGDLPPDMAAFIEHVVSAFDANTL</sequence>
<dbReference type="Proteomes" id="UP000011083">
    <property type="component" value="Unassembled WGS sequence"/>
</dbReference>
<dbReference type="GeneID" id="14925634"/>
<protein>
    <recommendedName>
        <fullName evidence="2">Aminoglycoside phosphotransferase domain-containing protein</fullName>
    </recommendedName>
</protein>
<evidence type="ECO:0000313" key="3">
    <source>
        <dbReference type="EMBL" id="ELR24613.1"/>
    </source>
</evidence>
<reference evidence="3 4" key="1">
    <citation type="journal article" date="2013" name="Genome Biol.">
        <title>Genome of Acanthamoeba castellanii highlights extensive lateral gene transfer and early evolution of tyrosine kinase signaling.</title>
        <authorList>
            <person name="Clarke M."/>
            <person name="Lohan A.J."/>
            <person name="Liu B."/>
            <person name="Lagkouvardos I."/>
            <person name="Roy S."/>
            <person name="Zafar N."/>
            <person name="Bertelli C."/>
            <person name="Schilde C."/>
            <person name="Kianianmomeni A."/>
            <person name="Burglin T.R."/>
            <person name="Frech C."/>
            <person name="Turcotte B."/>
            <person name="Kopec K.O."/>
            <person name="Synnott J.M."/>
            <person name="Choo C."/>
            <person name="Paponov I."/>
            <person name="Finkler A."/>
            <person name="Soon Heng Tan C."/>
            <person name="Hutchins A.P."/>
            <person name="Weinmeier T."/>
            <person name="Rattei T."/>
            <person name="Chu J.S."/>
            <person name="Gimenez G."/>
            <person name="Irimia M."/>
            <person name="Rigden D.J."/>
            <person name="Fitzpatrick D.A."/>
            <person name="Lorenzo-Morales J."/>
            <person name="Bateman A."/>
            <person name="Chiu C.H."/>
            <person name="Tang P."/>
            <person name="Hegemann P."/>
            <person name="Fromm H."/>
            <person name="Raoult D."/>
            <person name="Greub G."/>
            <person name="Miranda-Saavedra D."/>
            <person name="Chen N."/>
            <person name="Nash P."/>
            <person name="Ginger M.L."/>
            <person name="Horn M."/>
            <person name="Schaap P."/>
            <person name="Caler L."/>
            <person name="Loftus B."/>
        </authorList>
    </citation>
    <scope>NUCLEOTIDE SEQUENCE [LARGE SCALE GENOMIC DNA]</scope>
    <source>
        <strain evidence="3 4">Neff</strain>
    </source>
</reference>
<feature type="domain" description="Aminoglycoside phosphotransferase" evidence="2">
    <location>
        <begin position="77"/>
        <end position="282"/>
    </location>
</feature>
<name>L8HIW1_ACACF</name>
<keyword evidence="4" id="KW-1185">Reference proteome</keyword>
<dbReference type="AlphaFoldDB" id="L8HIW1"/>